<evidence type="ECO:0000259" key="2">
    <source>
        <dbReference type="Pfam" id="PF04773"/>
    </source>
</evidence>
<dbReference type="STRING" id="1393122.SAMN05660895_0137"/>
<dbReference type="PANTHER" id="PTHR30273:SF2">
    <property type="entry name" value="PROTEIN FECR"/>
    <property type="match status" value="1"/>
</dbReference>
<proteinExistence type="predicted"/>
<dbReference type="PIRSF" id="PIRSF018266">
    <property type="entry name" value="FecR"/>
    <property type="match status" value="1"/>
</dbReference>
<dbReference type="Gene3D" id="3.55.50.30">
    <property type="match status" value="1"/>
</dbReference>
<keyword evidence="1" id="KW-0812">Transmembrane</keyword>
<dbReference type="RefSeq" id="WP_092456304.1">
    <property type="nucleotide sequence ID" value="NZ_FPCJ01000001.1"/>
</dbReference>
<dbReference type="InterPro" id="IPR006860">
    <property type="entry name" value="FecR"/>
</dbReference>
<keyword evidence="1" id="KW-1133">Transmembrane helix</keyword>
<dbReference type="EMBL" id="FPCJ01000001">
    <property type="protein sequence ID" value="SFV27555.1"/>
    <property type="molecule type" value="Genomic_DNA"/>
</dbReference>
<keyword evidence="1" id="KW-0472">Membrane</keyword>
<dbReference type="PANTHER" id="PTHR30273">
    <property type="entry name" value="PERIPLASMIC SIGNAL SENSOR AND SIGMA FACTOR ACTIVATOR FECR-RELATED"/>
    <property type="match status" value="1"/>
</dbReference>
<reference evidence="5" key="1">
    <citation type="submission" date="2016-10" db="EMBL/GenBank/DDBJ databases">
        <authorList>
            <person name="Varghese N."/>
            <person name="Submissions S."/>
        </authorList>
    </citation>
    <scope>NUCLEOTIDE SEQUENCE [LARGE SCALE GENOMIC DNA]</scope>
    <source>
        <strain evidence="5">DSM 14807</strain>
    </source>
</reference>
<dbReference type="InterPro" id="IPR012373">
    <property type="entry name" value="Ferrdict_sens_TM"/>
</dbReference>
<feature type="transmembrane region" description="Helical" evidence="1">
    <location>
        <begin position="91"/>
        <end position="112"/>
    </location>
</feature>
<gene>
    <name evidence="4" type="ORF">SAMN05660895_0137</name>
</gene>
<dbReference type="Proteomes" id="UP000199537">
    <property type="component" value="Unassembled WGS sequence"/>
</dbReference>
<evidence type="ECO:0000259" key="3">
    <source>
        <dbReference type="Pfam" id="PF16344"/>
    </source>
</evidence>
<dbReference type="Pfam" id="PF16344">
    <property type="entry name" value="FecR_C"/>
    <property type="match status" value="1"/>
</dbReference>
<evidence type="ECO:0000313" key="4">
    <source>
        <dbReference type="EMBL" id="SFV27555.1"/>
    </source>
</evidence>
<sequence>METDEQRLWILMSRKLTGEATEEEIRQLDAWLKADPHAMYCYQVFLQLWQGEAASIHPKELEEKYIRQQKLIHGAEAAEEGRLVKGTRKHIGWRVMMAAAMISGVIATIWLMKNPISFHNTPTADEWVTVSTPNGIRAHVVLPDSTQVWLNAGSEMRYRKDIDMASLREITLSGEAYFEVQHRPHQPMVIHTRHLDIRDLGTAFNVRAYPDDPVTEATLIEGAIEIISRSHPEEKIRLKPSQRITFYHDSWTVNGQPAHPNISPNNEGKNYALTQVKPDPKESLIPDTAWKVNKLVFQSERFDELVKQLERWYNVHIILKSKVVAGYKLTGSFENEDIEQALKALQITAPFDYHIREDTIWIEKP</sequence>
<keyword evidence="5" id="KW-1185">Reference proteome</keyword>
<protein>
    <submittedName>
        <fullName evidence="4">FecR family protein</fullName>
    </submittedName>
</protein>
<dbReference type="OrthoDB" id="1523735at2"/>
<dbReference type="Pfam" id="PF04773">
    <property type="entry name" value="FecR"/>
    <property type="match status" value="1"/>
</dbReference>
<accession>A0A1I7MYZ5</accession>
<dbReference type="GO" id="GO:0016989">
    <property type="term" value="F:sigma factor antagonist activity"/>
    <property type="evidence" value="ECO:0007669"/>
    <property type="project" value="TreeGrafter"/>
</dbReference>
<feature type="domain" description="FecR protein" evidence="2">
    <location>
        <begin position="129"/>
        <end position="225"/>
    </location>
</feature>
<dbReference type="Gene3D" id="2.60.120.1440">
    <property type="match status" value="1"/>
</dbReference>
<evidence type="ECO:0000256" key="1">
    <source>
        <dbReference type="SAM" id="Phobius"/>
    </source>
</evidence>
<name>A0A1I7MYZ5_9BACT</name>
<organism evidence="4 5">
    <name type="scientific">Thermoflavifilum thermophilum</name>
    <dbReference type="NCBI Taxonomy" id="1393122"/>
    <lineage>
        <taxon>Bacteria</taxon>
        <taxon>Pseudomonadati</taxon>
        <taxon>Bacteroidota</taxon>
        <taxon>Chitinophagia</taxon>
        <taxon>Chitinophagales</taxon>
        <taxon>Chitinophagaceae</taxon>
        <taxon>Thermoflavifilum</taxon>
    </lineage>
</organism>
<feature type="domain" description="Protein FecR C-terminal" evidence="3">
    <location>
        <begin position="294"/>
        <end position="362"/>
    </location>
</feature>
<dbReference type="InterPro" id="IPR032508">
    <property type="entry name" value="FecR_C"/>
</dbReference>
<evidence type="ECO:0000313" key="5">
    <source>
        <dbReference type="Proteomes" id="UP000199537"/>
    </source>
</evidence>
<dbReference type="AlphaFoldDB" id="A0A1I7MYZ5"/>